<dbReference type="OrthoDB" id="1738954at2759"/>
<dbReference type="EMBL" id="OU900099">
    <property type="protein sequence ID" value="CAG9863256.1"/>
    <property type="molecule type" value="Genomic_DNA"/>
</dbReference>
<dbReference type="Proteomes" id="UP001153712">
    <property type="component" value="Chromosome 6"/>
</dbReference>
<evidence type="ECO:0000313" key="5">
    <source>
        <dbReference type="Proteomes" id="UP001153712"/>
    </source>
</evidence>
<dbReference type="PANTHER" id="PTHR23004">
    <property type="entry name" value="DOUBLECORTIN DOMAIN CONTAINING 2"/>
    <property type="match status" value="1"/>
</dbReference>
<dbReference type="Pfam" id="PF03607">
    <property type="entry name" value="DCX"/>
    <property type="match status" value="1"/>
</dbReference>
<dbReference type="InterPro" id="IPR003533">
    <property type="entry name" value="Doublecortin_dom"/>
</dbReference>
<dbReference type="SUPFAM" id="SSF89837">
    <property type="entry name" value="Doublecortin (DC)"/>
    <property type="match status" value="2"/>
</dbReference>
<keyword evidence="5" id="KW-1185">Reference proteome</keyword>
<feature type="domain" description="Doublecortin" evidence="3">
    <location>
        <begin position="139"/>
        <end position="226"/>
    </location>
</feature>
<protein>
    <recommendedName>
        <fullName evidence="3">Doublecortin domain-containing protein</fullName>
    </recommendedName>
</protein>
<evidence type="ECO:0000313" key="4">
    <source>
        <dbReference type="EMBL" id="CAG9863256.1"/>
    </source>
</evidence>
<feature type="compositionally biased region" description="Polar residues" evidence="2">
    <location>
        <begin position="535"/>
        <end position="552"/>
    </location>
</feature>
<gene>
    <name evidence="4" type="ORF">PHYEVI_LOCUS9554</name>
</gene>
<evidence type="ECO:0000256" key="2">
    <source>
        <dbReference type="SAM" id="MobiDB-lite"/>
    </source>
</evidence>
<dbReference type="GO" id="GO:0005815">
    <property type="term" value="C:microtubule organizing center"/>
    <property type="evidence" value="ECO:0007669"/>
    <property type="project" value="TreeGrafter"/>
</dbReference>
<organism evidence="4 5">
    <name type="scientific">Phyllotreta striolata</name>
    <name type="common">Striped flea beetle</name>
    <name type="synonym">Crioceris striolata</name>
    <dbReference type="NCBI Taxonomy" id="444603"/>
    <lineage>
        <taxon>Eukaryota</taxon>
        <taxon>Metazoa</taxon>
        <taxon>Ecdysozoa</taxon>
        <taxon>Arthropoda</taxon>
        <taxon>Hexapoda</taxon>
        <taxon>Insecta</taxon>
        <taxon>Pterygota</taxon>
        <taxon>Neoptera</taxon>
        <taxon>Endopterygota</taxon>
        <taxon>Coleoptera</taxon>
        <taxon>Polyphaga</taxon>
        <taxon>Cucujiformia</taxon>
        <taxon>Chrysomeloidea</taxon>
        <taxon>Chrysomelidae</taxon>
        <taxon>Galerucinae</taxon>
        <taxon>Alticini</taxon>
        <taxon>Phyllotreta</taxon>
    </lineage>
</organism>
<feature type="compositionally biased region" description="Basic and acidic residues" evidence="2">
    <location>
        <begin position="521"/>
        <end position="533"/>
    </location>
</feature>
<dbReference type="AlphaFoldDB" id="A0A9N9XT29"/>
<dbReference type="SMART" id="SM00537">
    <property type="entry name" value="DCX"/>
    <property type="match status" value="2"/>
</dbReference>
<proteinExistence type="predicted"/>
<feature type="compositionally biased region" description="Polar residues" evidence="2">
    <location>
        <begin position="695"/>
        <end position="710"/>
    </location>
</feature>
<dbReference type="InterPro" id="IPR036572">
    <property type="entry name" value="Doublecortin_dom_sf"/>
</dbReference>
<feature type="region of interest" description="Disordered" evidence="2">
    <location>
        <begin position="514"/>
        <end position="552"/>
    </location>
</feature>
<feature type="region of interest" description="Disordered" evidence="2">
    <location>
        <begin position="463"/>
        <end position="482"/>
    </location>
</feature>
<name>A0A9N9XT29_PHYSR</name>
<evidence type="ECO:0000259" key="3">
    <source>
        <dbReference type="SMART" id="SM00537"/>
    </source>
</evidence>
<dbReference type="GO" id="GO:0035556">
    <property type="term" value="P:intracellular signal transduction"/>
    <property type="evidence" value="ECO:0007669"/>
    <property type="project" value="InterPro"/>
</dbReference>
<accession>A0A9N9XT29</accession>
<evidence type="ECO:0000256" key="1">
    <source>
        <dbReference type="SAM" id="Coils"/>
    </source>
</evidence>
<dbReference type="Gene3D" id="3.10.20.230">
    <property type="entry name" value="Doublecortin domain"/>
    <property type="match status" value="2"/>
</dbReference>
<dbReference type="GO" id="GO:0005874">
    <property type="term" value="C:microtubule"/>
    <property type="evidence" value="ECO:0007669"/>
    <property type="project" value="TreeGrafter"/>
</dbReference>
<dbReference type="PANTHER" id="PTHR23004:SF11">
    <property type="entry name" value="PROTEIN RPI-1"/>
    <property type="match status" value="1"/>
</dbReference>
<sequence length="809" mass="91654">MMKVEHYYPTNSRLLTEPKFGRAKRIKIWINGELDCAEFIINPKNFRSWISILNHLTVTLQPSFGAIRKLIALSNLDAVDCFEDLDPSDRYVALGASCRLKLPPGGYKEKLTLHLPKSSKKFYEGEFNYRKARFLTESEKKKLMLIYVTVNGRTNQVPQKAVFKDTELRNWDVVLMYLAKILHIPEGVESVCTIFGDILENPRQLQHGYVYVAIPFKECFVCLDYLSLFKNETNFRKFYTLAIRPGHDCLSNKGSPRLKKSTLSTYRLEKNKAQHDEAEPALAKLQTGNNQYRVRSVEAYNKHLQRCSIVRNKAMKEKMRRDVANSIKAFEQRIEEIEKEKLRRSKTCSEIQHCGKQFNQVRCQTEFEFKPIISTKTRDSGCGETIDSGYSTVEKKSLQMQTDVSDILQGTGGTADKGSATVATKQIETIQTNNPEKGTNCNSVSDTSESTITIELTKDIIKNDKGTPASKHSKSSVTSTDSEQAQKCHNCYEFANEYMRNDKCTMFVIQEVTEGPTTSESDTKELLSPDGRRMYSTSSDVSSEGKSTANGSQRNNCIVDRLQALFEKSAQIDVPLIEEEKICLECKSSYCDSLLEGAEYECQDLDFVDDFVEDIPVNFNNTKPKTSDNVKEFQRNRNQTTFGKIAGSNGKQLVNFNYTKAQENRVTSCPTIMFPARDTSSSQTSDHAFRAPSHVTHQSTSKTSSLDVHSGSDMSFKSNCTLKSHRSNGRIDSILDRDNSTASFSVEKYIVQSEDVTMCEISTKNIRPTVIVMKEIERAEFSKMVSTTKIVEITDSLEKLPKRLTIEEV</sequence>
<feature type="coiled-coil region" evidence="1">
    <location>
        <begin position="320"/>
        <end position="347"/>
    </location>
</feature>
<reference evidence="4" key="1">
    <citation type="submission" date="2022-01" db="EMBL/GenBank/DDBJ databases">
        <authorList>
            <person name="King R."/>
        </authorList>
    </citation>
    <scope>NUCLEOTIDE SEQUENCE</scope>
</reference>
<feature type="domain" description="Doublecortin" evidence="3">
    <location>
        <begin position="19"/>
        <end position="106"/>
    </location>
</feature>
<feature type="region of interest" description="Disordered" evidence="2">
    <location>
        <begin position="678"/>
        <end position="710"/>
    </location>
</feature>
<keyword evidence="1" id="KW-0175">Coiled coil</keyword>